<evidence type="ECO:0000256" key="1">
    <source>
        <dbReference type="SAM" id="MobiDB-lite"/>
    </source>
</evidence>
<sequence length="305" mass="34047">MFLPQPQQQPLPDVAGPLTVELQGRTIMTVDRIDYSLPGQTMVDPDKLAKLIEKIDRLTYVPPKNAVIGDSGGIVPEQPGYKLNQDLFAERFYAYFYSRGPERTELIRSKVFPQVDSELLAAIRQKPIGSYATYYNSGNKNRAHNMALASKSINNYVVFPGETFSFNRVVGKRTTERGYLRAPVIVRGELSEDIGGGICQVSSTLYNAIDRAGLQIVQRYSHSRHVPYVLPGRDATVSWDGPDFAFRNPYNQPVLIRSFAGGGTMFVAIYSSDTIEYKPREVPGMSKKLPEEVSVETEAGRDRTP</sequence>
<dbReference type="AlphaFoldDB" id="A0A3B0C112"/>
<dbReference type="PANTHER" id="PTHR35788:SF1">
    <property type="entry name" value="EXPORTED PROTEIN"/>
    <property type="match status" value="1"/>
</dbReference>
<dbReference type="EMBL" id="RBAH01000017">
    <property type="protein sequence ID" value="RKN79082.1"/>
    <property type="molecule type" value="Genomic_DNA"/>
</dbReference>
<dbReference type="OrthoDB" id="9813301at2"/>
<dbReference type="PANTHER" id="PTHR35788">
    <property type="entry name" value="EXPORTED PROTEIN-RELATED"/>
    <property type="match status" value="1"/>
</dbReference>
<dbReference type="Proteomes" id="UP000282311">
    <property type="component" value="Unassembled WGS sequence"/>
</dbReference>
<dbReference type="InterPro" id="IPR022029">
    <property type="entry name" value="YoaR-like_PG-bd"/>
</dbReference>
<evidence type="ECO:0000313" key="4">
    <source>
        <dbReference type="Proteomes" id="UP000282311"/>
    </source>
</evidence>
<dbReference type="InterPro" id="IPR007391">
    <property type="entry name" value="Vancomycin_resist_VanW"/>
</dbReference>
<evidence type="ECO:0000259" key="2">
    <source>
        <dbReference type="Pfam" id="PF12229"/>
    </source>
</evidence>
<evidence type="ECO:0000313" key="3">
    <source>
        <dbReference type="EMBL" id="RKN79082.1"/>
    </source>
</evidence>
<proteinExistence type="predicted"/>
<dbReference type="Pfam" id="PF04294">
    <property type="entry name" value="VanW"/>
    <property type="match status" value="1"/>
</dbReference>
<feature type="domain" description="YoaR-like putative peptidoglycan binding" evidence="2">
    <location>
        <begin position="42"/>
        <end position="92"/>
    </location>
</feature>
<accession>A0A3B0C112</accession>
<organism evidence="3 4">
    <name type="scientific">Paenibacillus ginsengarvi</name>
    <dbReference type="NCBI Taxonomy" id="400777"/>
    <lineage>
        <taxon>Bacteria</taxon>
        <taxon>Bacillati</taxon>
        <taxon>Bacillota</taxon>
        <taxon>Bacilli</taxon>
        <taxon>Bacillales</taxon>
        <taxon>Paenibacillaceae</taxon>
        <taxon>Paenibacillus</taxon>
    </lineage>
</organism>
<gene>
    <name evidence="3" type="ORF">D7M11_21560</name>
</gene>
<dbReference type="Pfam" id="PF12229">
    <property type="entry name" value="PG_binding_4"/>
    <property type="match status" value="1"/>
</dbReference>
<keyword evidence="4" id="KW-1185">Reference proteome</keyword>
<feature type="region of interest" description="Disordered" evidence="1">
    <location>
        <begin position="281"/>
        <end position="305"/>
    </location>
</feature>
<comment type="caution">
    <text evidence="3">The sequence shown here is derived from an EMBL/GenBank/DDBJ whole genome shotgun (WGS) entry which is preliminary data.</text>
</comment>
<reference evidence="3 4" key="1">
    <citation type="journal article" date="2007" name="Int. J. Syst. Evol. Microbiol.">
        <title>Paenibacillus ginsengarvi sp. nov., isolated from soil from ginseng cultivation.</title>
        <authorList>
            <person name="Yoon M.H."/>
            <person name="Ten L.N."/>
            <person name="Im W.T."/>
        </authorList>
    </citation>
    <scope>NUCLEOTIDE SEQUENCE [LARGE SCALE GENOMIC DNA]</scope>
    <source>
        <strain evidence="3 4">KCTC 13059</strain>
    </source>
</reference>
<protein>
    <recommendedName>
        <fullName evidence="2">YoaR-like putative peptidoglycan binding domain-containing protein</fullName>
    </recommendedName>
</protein>
<dbReference type="InterPro" id="IPR052913">
    <property type="entry name" value="Glycopeptide_resist_protein"/>
</dbReference>
<name>A0A3B0C112_9BACL</name>